<dbReference type="PROSITE" id="PS51891">
    <property type="entry name" value="CENP_V_GFA"/>
    <property type="match status" value="1"/>
</dbReference>
<evidence type="ECO:0000256" key="4">
    <source>
        <dbReference type="ARBA" id="ARBA00023239"/>
    </source>
</evidence>
<evidence type="ECO:0000256" key="2">
    <source>
        <dbReference type="ARBA" id="ARBA00022723"/>
    </source>
</evidence>
<dbReference type="Proteomes" id="UP001597283">
    <property type="component" value="Unassembled WGS sequence"/>
</dbReference>
<keyword evidence="2" id="KW-0479">Metal-binding</keyword>
<protein>
    <submittedName>
        <fullName evidence="6">GFA family protein</fullName>
    </submittedName>
</protein>
<evidence type="ECO:0000256" key="3">
    <source>
        <dbReference type="ARBA" id="ARBA00022833"/>
    </source>
</evidence>
<evidence type="ECO:0000259" key="5">
    <source>
        <dbReference type="PROSITE" id="PS51891"/>
    </source>
</evidence>
<dbReference type="SUPFAM" id="SSF51316">
    <property type="entry name" value="Mss4-like"/>
    <property type="match status" value="1"/>
</dbReference>
<dbReference type="InterPro" id="IPR011057">
    <property type="entry name" value="Mss4-like_sf"/>
</dbReference>
<dbReference type="Pfam" id="PF04828">
    <property type="entry name" value="GFA"/>
    <property type="match status" value="1"/>
</dbReference>
<keyword evidence="7" id="KW-1185">Reference proteome</keyword>
<reference evidence="7" key="1">
    <citation type="journal article" date="2019" name="Int. J. Syst. Evol. Microbiol.">
        <title>The Global Catalogue of Microorganisms (GCM) 10K type strain sequencing project: providing services to taxonomists for standard genome sequencing and annotation.</title>
        <authorList>
            <consortium name="The Broad Institute Genomics Platform"/>
            <consortium name="The Broad Institute Genome Sequencing Center for Infectious Disease"/>
            <person name="Wu L."/>
            <person name="Ma J."/>
        </authorList>
    </citation>
    <scope>NUCLEOTIDE SEQUENCE [LARGE SCALE GENOMIC DNA]</scope>
    <source>
        <strain evidence="7">Q85</strain>
    </source>
</reference>
<comment type="similarity">
    <text evidence="1">Belongs to the Gfa family.</text>
</comment>
<organism evidence="6 7">
    <name type="scientific">Sphingomonas floccifaciens</name>
    <dbReference type="NCBI Taxonomy" id="1844115"/>
    <lineage>
        <taxon>Bacteria</taxon>
        <taxon>Pseudomonadati</taxon>
        <taxon>Pseudomonadota</taxon>
        <taxon>Alphaproteobacteria</taxon>
        <taxon>Sphingomonadales</taxon>
        <taxon>Sphingomonadaceae</taxon>
        <taxon>Sphingomonas</taxon>
    </lineage>
</organism>
<dbReference type="PANTHER" id="PTHR33337">
    <property type="entry name" value="GFA DOMAIN-CONTAINING PROTEIN"/>
    <property type="match status" value="1"/>
</dbReference>
<feature type="domain" description="CENP-V/GFA" evidence="5">
    <location>
        <begin position="3"/>
        <end position="117"/>
    </location>
</feature>
<evidence type="ECO:0000256" key="1">
    <source>
        <dbReference type="ARBA" id="ARBA00005495"/>
    </source>
</evidence>
<keyword evidence="3" id="KW-0862">Zinc</keyword>
<dbReference type="RefSeq" id="WP_380939585.1">
    <property type="nucleotide sequence ID" value="NZ_JBHUFC010000002.1"/>
</dbReference>
<dbReference type="Gene3D" id="3.90.1590.10">
    <property type="entry name" value="glutathione-dependent formaldehyde- activating enzyme (gfa)"/>
    <property type="match status" value="1"/>
</dbReference>
<dbReference type="EMBL" id="JBHUFC010000002">
    <property type="protein sequence ID" value="MFD1787227.1"/>
    <property type="molecule type" value="Genomic_DNA"/>
</dbReference>
<dbReference type="InterPro" id="IPR006913">
    <property type="entry name" value="CENP-V/GFA"/>
</dbReference>
<evidence type="ECO:0000313" key="6">
    <source>
        <dbReference type="EMBL" id="MFD1787227.1"/>
    </source>
</evidence>
<keyword evidence="4" id="KW-0456">Lyase</keyword>
<proteinExistence type="inferred from homology"/>
<evidence type="ECO:0000313" key="7">
    <source>
        <dbReference type="Proteomes" id="UP001597283"/>
    </source>
</evidence>
<comment type="caution">
    <text evidence="6">The sequence shown here is derived from an EMBL/GenBank/DDBJ whole genome shotgun (WGS) entry which is preliminary data.</text>
</comment>
<sequence>MTITGGCQCGAVRYVAEGDPHHNALCCCADCRKSAGATPVGWALFDEDKVTITGAPVSYNSSRDSIRQFCGTCGTGLFFYSASVFPGQVDIQSATFDDPDAVPPAVLIQTAEAPSWFETMHDLPKFARYPGATG</sequence>
<name>A0ABW4NAP8_9SPHN</name>
<gene>
    <name evidence="6" type="ORF">ACFSC3_06560</name>
</gene>
<dbReference type="PANTHER" id="PTHR33337:SF40">
    <property type="entry name" value="CENP-V_GFA DOMAIN-CONTAINING PROTEIN-RELATED"/>
    <property type="match status" value="1"/>
</dbReference>
<accession>A0ABW4NAP8</accession>